<keyword evidence="7" id="KW-0472">Membrane</keyword>
<dbReference type="InterPro" id="IPR003593">
    <property type="entry name" value="AAA+_ATPase"/>
</dbReference>
<keyword evidence="10" id="KW-1185">Reference proteome</keyword>
<feature type="domain" description="ABC transporter" evidence="8">
    <location>
        <begin position="6"/>
        <end position="245"/>
    </location>
</feature>
<evidence type="ECO:0000256" key="2">
    <source>
        <dbReference type="ARBA" id="ARBA00005417"/>
    </source>
</evidence>
<evidence type="ECO:0000256" key="4">
    <source>
        <dbReference type="ARBA" id="ARBA00022475"/>
    </source>
</evidence>
<dbReference type="Proteomes" id="UP000188879">
    <property type="component" value="Unassembled WGS sequence"/>
</dbReference>
<gene>
    <name evidence="9" type="primary">nikD</name>
    <name evidence="9" type="ORF">BKE38_14665</name>
</gene>
<dbReference type="GO" id="GO:0005524">
    <property type="term" value="F:ATP binding"/>
    <property type="evidence" value="ECO:0007669"/>
    <property type="project" value="UniProtKB-KW"/>
</dbReference>
<dbReference type="InterPro" id="IPR017871">
    <property type="entry name" value="ABC_transporter-like_CS"/>
</dbReference>
<dbReference type="RefSeq" id="WP_076958085.1">
    <property type="nucleotide sequence ID" value="NZ_MLCO01000141.1"/>
</dbReference>
<dbReference type="GO" id="GO:0016887">
    <property type="term" value="F:ATP hydrolysis activity"/>
    <property type="evidence" value="ECO:0007669"/>
    <property type="project" value="InterPro"/>
</dbReference>
<keyword evidence="3" id="KW-0813">Transport</keyword>
<dbReference type="SMART" id="SM00382">
    <property type="entry name" value="AAA"/>
    <property type="match status" value="1"/>
</dbReference>
<dbReference type="AlphaFoldDB" id="A0A1V2H369"/>
<dbReference type="SUPFAM" id="SSF52540">
    <property type="entry name" value="P-loop containing nucleoside triphosphate hydrolases"/>
    <property type="match status" value="1"/>
</dbReference>
<keyword evidence="5" id="KW-0547">Nucleotide-binding</keyword>
<evidence type="ECO:0000256" key="1">
    <source>
        <dbReference type="ARBA" id="ARBA00004417"/>
    </source>
</evidence>
<dbReference type="CDD" id="cd03257">
    <property type="entry name" value="ABC_NikE_OppD_transporters"/>
    <property type="match status" value="1"/>
</dbReference>
<evidence type="ECO:0000256" key="5">
    <source>
        <dbReference type="ARBA" id="ARBA00022741"/>
    </source>
</evidence>
<comment type="subcellular location">
    <subcellularLocation>
        <location evidence="1">Cell inner membrane</location>
        <topology evidence="1">Peripheral membrane protein</topology>
    </subcellularLocation>
</comment>
<evidence type="ECO:0000259" key="8">
    <source>
        <dbReference type="PROSITE" id="PS50893"/>
    </source>
</evidence>
<protein>
    <submittedName>
        <fullName evidence="9">Nickel import ATP-binding protein NikD</fullName>
    </submittedName>
</protein>
<reference evidence="9 10" key="1">
    <citation type="submission" date="2016-10" db="EMBL/GenBank/DDBJ databases">
        <title>Draft Genome sequence of Roseomonas sp. strain M3.</title>
        <authorList>
            <person name="Subhash Y."/>
            <person name="Lee S."/>
        </authorList>
    </citation>
    <scope>NUCLEOTIDE SEQUENCE [LARGE SCALE GENOMIC DNA]</scope>
    <source>
        <strain evidence="9 10">M3</strain>
    </source>
</reference>
<keyword evidence="4" id="KW-1003">Cell membrane</keyword>
<dbReference type="PANTHER" id="PTHR43297">
    <property type="entry name" value="OLIGOPEPTIDE TRANSPORT ATP-BINDING PROTEIN APPD"/>
    <property type="match status" value="1"/>
</dbReference>
<dbReference type="PROSITE" id="PS00211">
    <property type="entry name" value="ABC_TRANSPORTER_1"/>
    <property type="match status" value="1"/>
</dbReference>
<evidence type="ECO:0000256" key="6">
    <source>
        <dbReference type="ARBA" id="ARBA00022840"/>
    </source>
</evidence>
<dbReference type="PANTHER" id="PTHR43297:SF2">
    <property type="entry name" value="DIPEPTIDE TRANSPORT ATP-BINDING PROTEIN DPPD"/>
    <property type="match status" value="1"/>
</dbReference>
<comment type="caution">
    <text evidence="9">The sequence shown here is derived from an EMBL/GenBank/DDBJ whole genome shotgun (WGS) entry which is preliminary data.</text>
</comment>
<dbReference type="PROSITE" id="PS50893">
    <property type="entry name" value="ABC_TRANSPORTER_2"/>
    <property type="match status" value="1"/>
</dbReference>
<organism evidence="9 10">
    <name type="scientific">Teichococcus deserti</name>
    <dbReference type="NCBI Taxonomy" id="1817963"/>
    <lineage>
        <taxon>Bacteria</taxon>
        <taxon>Pseudomonadati</taxon>
        <taxon>Pseudomonadota</taxon>
        <taxon>Alphaproteobacteria</taxon>
        <taxon>Acetobacterales</taxon>
        <taxon>Roseomonadaceae</taxon>
        <taxon>Roseomonas</taxon>
    </lineage>
</organism>
<proteinExistence type="inferred from homology"/>
<dbReference type="InterPro" id="IPR050388">
    <property type="entry name" value="ABC_Ni/Peptide_Import"/>
</dbReference>
<dbReference type="Gene3D" id="3.40.50.300">
    <property type="entry name" value="P-loop containing nucleotide triphosphate hydrolases"/>
    <property type="match status" value="1"/>
</dbReference>
<dbReference type="InterPro" id="IPR003439">
    <property type="entry name" value="ABC_transporter-like_ATP-bd"/>
</dbReference>
<sequence length="253" mass="26991">MSPRALSLLALHLHDGEHALVRDVSLTIRRGKVLGLVGTSGGGKSLTTLAILDLLPPGVKRVAGLVALDSQPVEPATLRGRIVGLVQQAPRGGFNPLVSIGRHFLETLACDGLRGAPAWEKMQGLLAEVGFERPAEIASLYPSQLSGGMLQRVMLALALARDPLFLLADEPTTDLDLVVQARLLDLLEALVQRRGIGLLLVTHDLSVIARLADTVAVMDQGRIVELQSAHNLFEDPAHPRAQALVAAHRALYA</sequence>
<evidence type="ECO:0000313" key="9">
    <source>
        <dbReference type="EMBL" id="ONG52305.1"/>
    </source>
</evidence>
<dbReference type="Pfam" id="PF00005">
    <property type="entry name" value="ABC_tran"/>
    <property type="match status" value="1"/>
</dbReference>
<keyword evidence="6 9" id="KW-0067">ATP-binding</keyword>
<evidence type="ECO:0000256" key="3">
    <source>
        <dbReference type="ARBA" id="ARBA00022448"/>
    </source>
</evidence>
<evidence type="ECO:0000313" key="10">
    <source>
        <dbReference type="Proteomes" id="UP000188879"/>
    </source>
</evidence>
<accession>A0A1V2H369</accession>
<dbReference type="OrthoDB" id="37801at2"/>
<dbReference type="GO" id="GO:0005886">
    <property type="term" value="C:plasma membrane"/>
    <property type="evidence" value="ECO:0007669"/>
    <property type="project" value="UniProtKB-SubCell"/>
</dbReference>
<dbReference type="InterPro" id="IPR027417">
    <property type="entry name" value="P-loop_NTPase"/>
</dbReference>
<comment type="similarity">
    <text evidence="2">Belongs to the ABC transporter superfamily.</text>
</comment>
<dbReference type="EMBL" id="MLCO01000141">
    <property type="protein sequence ID" value="ONG52305.1"/>
    <property type="molecule type" value="Genomic_DNA"/>
</dbReference>
<name>A0A1V2H369_9PROT</name>
<evidence type="ECO:0000256" key="7">
    <source>
        <dbReference type="ARBA" id="ARBA00023136"/>
    </source>
</evidence>